<accession>A0A517SWR7</accession>
<dbReference type="RefSeq" id="WP_145273493.1">
    <property type="nucleotide sequence ID" value="NZ_CP036272.1"/>
</dbReference>
<protein>
    <recommendedName>
        <fullName evidence="3">Histidine kinase-, DNA gyrase B-, and HSP90-like ATPase</fullName>
    </recommendedName>
</protein>
<evidence type="ECO:0000313" key="1">
    <source>
        <dbReference type="EMBL" id="QDT60589.1"/>
    </source>
</evidence>
<organism evidence="1 2">
    <name type="scientific">Stieleria bergensis</name>
    <dbReference type="NCBI Taxonomy" id="2528025"/>
    <lineage>
        <taxon>Bacteria</taxon>
        <taxon>Pseudomonadati</taxon>
        <taxon>Planctomycetota</taxon>
        <taxon>Planctomycetia</taxon>
        <taxon>Pirellulales</taxon>
        <taxon>Pirellulaceae</taxon>
        <taxon>Stieleria</taxon>
    </lineage>
</organism>
<reference evidence="1 2" key="1">
    <citation type="submission" date="2019-02" db="EMBL/GenBank/DDBJ databases">
        <title>Deep-cultivation of Planctomycetes and their phenomic and genomic characterization uncovers novel biology.</title>
        <authorList>
            <person name="Wiegand S."/>
            <person name="Jogler M."/>
            <person name="Boedeker C."/>
            <person name="Pinto D."/>
            <person name="Vollmers J."/>
            <person name="Rivas-Marin E."/>
            <person name="Kohn T."/>
            <person name="Peeters S.H."/>
            <person name="Heuer A."/>
            <person name="Rast P."/>
            <person name="Oberbeckmann S."/>
            <person name="Bunk B."/>
            <person name="Jeske O."/>
            <person name="Meyerdierks A."/>
            <person name="Storesund J.E."/>
            <person name="Kallscheuer N."/>
            <person name="Luecker S."/>
            <person name="Lage O.M."/>
            <person name="Pohl T."/>
            <person name="Merkel B.J."/>
            <person name="Hornburger P."/>
            <person name="Mueller R.-W."/>
            <person name="Bruemmer F."/>
            <person name="Labrenz M."/>
            <person name="Spormann A.M."/>
            <person name="Op den Camp H."/>
            <person name="Overmann J."/>
            <person name="Amann R."/>
            <person name="Jetten M.S.M."/>
            <person name="Mascher T."/>
            <person name="Medema M.H."/>
            <person name="Devos D.P."/>
            <person name="Kaster A.-K."/>
            <person name="Ovreas L."/>
            <person name="Rohde M."/>
            <person name="Galperin M.Y."/>
            <person name="Jogler C."/>
        </authorList>
    </citation>
    <scope>NUCLEOTIDE SEQUENCE [LARGE SCALE GENOMIC DNA]</scope>
    <source>
        <strain evidence="1 2">SV_7m_r</strain>
    </source>
</reference>
<sequence>MILDVDLVERLQRAVAKGKSIETFISALTSATLPGLVEYGCLRSGYPSLPRLPQAIVESELGCALERVSSPMGLRWSGTRRPPPALMTPQRFEFIVVLGEPEVTSDRWFEFASRLRLSAKAIGFSMTEATDFGAAVQEMADNAALHSSTSVGALIGYRAIEESIVCTIADVGVGVLASLRTSPRYKHLKLHSEAIRTALKEGESRLDDRPGGFGFNDVFKTMAKHRGTVRFRSGEAAVSLDGQDDFTDISLVHSVDFRPGFQVTICCRSSDRSSKENLI</sequence>
<gene>
    <name evidence="1" type="ORF">SV7mr_31130</name>
</gene>
<evidence type="ECO:0008006" key="3">
    <source>
        <dbReference type="Google" id="ProtNLM"/>
    </source>
</evidence>
<dbReference type="AlphaFoldDB" id="A0A517SWR7"/>
<name>A0A517SWR7_9BACT</name>
<dbReference type="OrthoDB" id="1845327at2"/>
<evidence type="ECO:0000313" key="2">
    <source>
        <dbReference type="Proteomes" id="UP000315003"/>
    </source>
</evidence>
<proteinExistence type="predicted"/>
<dbReference type="EMBL" id="CP036272">
    <property type="protein sequence ID" value="QDT60589.1"/>
    <property type="molecule type" value="Genomic_DNA"/>
</dbReference>
<keyword evidence="2" id="KW-1185">Reference proteome</keyword>
<dbReference type="Proteomes" id="UP000315003">
    <property type="component" value="Chromosome"/>
</dbReference>